<feature type="transmembrane region" description="Helical" evidence="12">
    <location>
        <begin position="308"/>
        <end position="325"/>
    </location>
</feature>
<gene>
    <name evidence="12" type="primary">mraY</name>
    <name evidence="15" type="ORF">IAC08_07705</name>
</gene>
<dbReference type="GO" id="GO:0008360">
    <property type="term" value="P:regulation of cell shape"/>
    <property type="evidence" value="ECO:0007669"/>
    <property type="project" value="UniProtKB-KW"/>
</dbReference>
<dbReference type="InterPro" id="IPR000715">
    <property type="entry name" value="Glycosyl_transferase_4"/>
</dbReference>
<evidence type="ECO:0000313" key="16">
    <source>
        <dbReference type="Proteomes" id="UP000823617"/>
    </source>
</evidence>
<keyword evidence="9 12" id="KW-0472">Membrane</keyword>
<evidence type="ECO:0000256" key="3">
    <source>
        <dbReference type="ARBA" id="ARBA00022618"/>
    </source>
</evidence>
<evidence type="ECO:0000313" key="15">
    <source>
        <dbReference type="EMBL" id="MBO8456268.1"/>
    </source>
</evidence>
<reference evidence="15" key="1">
    <citation type="submission" date="2020-10" db="EMBL/GenBank/DDBJ databases">
        <authorList>
            <person name="Gilroy R."/>
        </authorList>
    </citation>
    <scope>NUCLEOTIDE SEQUENCE</scope>
    <source>
        <strain evidence="15">B1-3475</strain>
    </source>
</reference>
<keyword evidence="4 12" id="KW-0808">Transferase</keyword>
<feature type="binding site" evidence="14">
    <location>
        <position position="261"/>
    </location>
    <ligand>
        <name>Mg(2+)</name>
        <dbReference type="ChEBI" id="CHEBI:18420"/>
    </ligand>
</feature>
<dbReference type="CDD" id="cd06852">
    <property type="entry name" value="GT_MraY"/>
    <property type="match status" value="1"/>
</dbReference>
<dbReference type="Pfam" id="PF10555">
    <property type="entry name" value="MraY_sig1"/>
    <property type="match status" value="1"/>
</dbReference>
<comment type="cofactor">
    <cofactor evidence="12 14">
        <name>Mg(2+)</name>
        <dbReference type="ChEBI" id="CHEBI:18420"/>
    </cofactor>
</comment>
<feature type="transmembrane region" description="Helical" evidence="12">
    <location>
        <begin position="424"/>
        <end position="443"/>
    </location>
</feature>
<evidence type="ECO:0000256" key="6">
    <source>
        <dbReference type="ARBA" id="ARBA00022960"/>
    </source>
</evidence>
<organism evidence="15 16">
    <name type="scientific">Candidatus Cryptobacteroides intestinigallinarum</name>
    <dbReference type="NCBI Taxonomy" id="2840767"/>
    <lineage>
        <taxon>Bacteria</taxon>
        <taxon>Pseudomonadati</taxon>
        <taxon>Bacteroidota</taxon>
        <taxon>Bacteroidia</taxon>
        <taxon>Bacteroidales</taxon>
        <taxon>Candidatus Cryptobacteroides</taxon>
    </lineage>
</organism>
<protein>
    <recommendedName>
        <fullName evidence="12 13">Phospho-N-acetylmuramoyl-pentapeptide-transferase</fullName>
        <ecNumber evidence="12 13">2.7.8.13</ecNumber>
    </recommendedName>
    <alternativeName>
        <fullName evidence="12">UDP-MurNAc-pentapeptide phosphotransferase</fullName>
    </alternativeName>
</protein>
<evidence type="ECO:0000256" key="7">
    <source>
        <dbReference type="ARBA" id="ARBA00022984"/>
    </source>
</evidence>
<keyword evidence="6 12" id="KW-0133">Cell shape</keyword>
<dbReference type="GO" id="GO:0051301">
    <property type="term" value="P:cell division"/>
    <property type="evidence" value="ECO:0007669"/>
    <property type="project" value="UniProtKB-KW"/>
</dbReference>
<dbReference type="InterPro" id="IPR018480">
    <property type="entry name" value="PNAcMuramoyl-5peptid_Trfase_CS"/>
</dbReference>
<sequence>MIYHLFEFLKDCDIPGQRLFTYLSFRAIFASAAAILISLLLGRRIIRWLQKKQIGEEIRDLGLEGQLQKKGTPTMGGIIIILSILISVLLFADLTNIYIILLLITTVWLGLLGFADDYIKVFRHNKEGMSEKGKLIAQILLGLSIGLTVCFSDQIVVREKAQPVKQESGITADSTGTVIASGSGEAAVAASAGQGVTTGQAASAGQDVVKSTKTTIPFVKNHEFDYKWLSPFKGALGWYCKWAIYVIMIVFVITACSNGTNLTDGMDGLATGTSAIVGVVLGIFAYLSGNILNAEYLNIMYIPGTGEIAVFMAAFVGALIGFLWYNSYPAQVFMGDTGSLALGGIIGVCAILIRKELLLPILCGIFLVETLSVIIQRFWFRYTKKKYGAGRRIFKMTPIHHHFQKEGIPAAITWPKRAIPEAKIVVRFWIIGILLAVFTIALLKIR</sequence>
<evidence type="ECO:0000256" key="5">
    <source>
        <dbReference type="ARBA" id="ARBA00022692"/>
    </source>
</evidence>
<dbReference type="GO" id="GO:0008963">
    <property type="term" value="F:phospho-N-acetylmuramoyl-pentapeptide-transferase activity"/>
    <property type="evidence" value="ECO:0007669"/>
    <property type="project" value="UniProtKB-UniRule"/>
</dbReference>
<dbReference type="PANTHER" id="PTHR22926:SF5">
    <property type="entry name" value="PHOSPHO-N-ACETYLMURAMOYL-PENTAPEPTIDE-TRANSFERASE HOMOLOG"/>
    <property type="match status" value="1"/>
</dbReference>
<comment type="catalytic activity">
    <reaction evidence="12">
        <text>UDP-N-acetyl-alpha-D-muramoyl-L-alanyl-gamma-D-glutamyl-meso-2,6-diaminopimeloyl-D-alanyl-D-alanine + di-trans,octa-cis-undecaprenyl phosphate = di-trans,octa-cis-undecaprenyl diphospho-N-acetyl-alpha-D-muramoyl-L-alanyl-D-glutamyl-meso-2,6-diaminopimeloyl-D-alanyl-D-alanine + UMP</text>
        <dbReference type="Rhea" id="RHEA:28386"/>
        <dbReference type="ChEBI" id="CHEBI:57865"/>
        <dbReference type="ChEBI" id="CHEBI:60392"/>
        <dbReference type="ChEBI" id="CHEBI:61386"/>
        <dbReference type="ChEBI" id="CHEBI:61387"/>
        <dbReference type="EC" id="2.7.8.13"/>
    </reaction>
</comment>
<evidence type="ECO:0000256" key="13">
    <source>
        <dbReference type="NCBIfam" id="TIGR00445"/>
    </source>
</evidence>
<dbReference type="PROSITE" id="PS01347">
    <property type="entry name" value="MRAY_1"/>
    <property type="match status" value="1"/>
</dbReference>
<evidence type="ECO:0000256" key="8">
    <source>
        <dbReference type="ARBA" id="ARBA00022989"/>
    </source>
</evidence>
<keyword evidence="12" id="KW-1003">Cell membrane</keyword>
<feature type="transmembrane region" description="Helical" evidence="12">
    <location>
        <begin position="135"/>
        <end position="157"/>
    </location>
</feature>
<evidence type="ECO:0000256" key="1">
    <source>
        <dbReference type="ARBA" id="ARBA00004141"/>
    </source>
</evidence>
<dbReference type="PROSITE" id="PS01348">
    <property type="entry name" value="MRAY_2"/>
    <property type="match status" value="1"/>
</dbReference>
<dbReference type="NCBIfam" id="TIGR00445">
    <property type="entry name" value="mraY"/>
    <property type="match status" value="1"/>
</dbReference>
<dbReference type="GO" id="GO:0071555">
    <property type="term" value="P:cell wall organization"/>
    <property type="evidence" value="ECO:0007669"/>
    <property type="project" value="UniProtKB-KW"/>
</dbReference>
<feature type="transmembrane region" description="Helical" evidence="12">
    <location>
        <begin position="268"/>
        <end position="288"/>
    </location>
</feature>
<proteinExistence type="inferred from homology"/>
<evidence type="ECO:0000256" key="12">
    <source>
        <dbReference type="HAMAP-Rule" id="MF_00038"/>
    </source>
</evidence>
<dbReference type="HAMAP" id="MF_00038">
    <property type="entry name" value="MraY"/>
    <property type="match status" value="1"/>
</dbReference>
<reference evidence="15" key="2">
    <citation type="journal article" date="2021" name="PeerJ">
        <title>Extensive microbial diversity within the chicken gut microbiome revealed by metagenomics and culture.</title>
        <authorList>
            <person name="Gilroy R."/>
            <person name="Ravi A."/>
            <person name="Getino M."/>
            <person name="Pursley I."/>
            <person name="Horton D.L."/>
            <person name="Alikhan N.F."/>
            <person name="Baker D."/>
            <person name="Gharbi K."/>
            <person name="Hall N."/>
            <person name="Watson M."/>
            <person name="Adriaenssens E.M."/>
            <person name="Foster-Nyarko E."/>
            <person name="Jarju S."/>
            <person name="Secka A."/>
            <person name="Antonio M."/>
            <person name="Oren A."/>
            <person name="Chaudhuri R.R."/>
            <person name="La Ragione R."/>
            <person name="Hildebrand F."/>
            <person name="Pallen M.J."/>
        </authorList>
    </citation>
    <scope>NUCLEOTIDE SEQUENCE</scope>
    <source>
        <strain evidence="15">B1-3475</strain>
    </source>
</reference>
<dbReference type="GO" id="GO:0046872">
    <property type="term" value="F:metal ion binding"/>
    <property type="evidence" value="ECO:0007669"/>
    <property type="project" value="UniProtKB-KW"/>
</dbReference>
<dbReference type="EMBL" id="JADIMK010000078">
    <property type="protein sequence ID" value="MBO8456268.1"/>
    <property type="molecule type" value="Genomic_DNA"/>
</dbReference>
<feature type="transmembrane region" description="Helical" evidence="12">
    <location>
        <begin position="20"/>
        <end position="42"/>
    </location>
</feature>
<feature type="transmembrane region" description="Helical" evidence="12">
    <location>
        <begin position="332"/>
        <end position="353"/>
    </location>
</feature>
<evidence type="ECO:0000256" key="14">
    <source>
        <dbReference type="PIRSR" id="PIRSR600715-1"/>
    </source>
</evidence>
<evidence type="ECO:0000256" key="4">
    <source>
        <dbReference type="ARBA" id="ARBA00022679"/>
    </source>
</evidence>
<comment type="caution">
    <text evidence="15">The sequence shown here is derived from an EMBL/GenBank/DDBJ whole genome shotgun (WGS) entry which is preliminary data.</text>
</comment>
<feature type="transmembrane region" description="Helical" evidence="12">
    <location>
        <begin position="74"/>
        <end position="91"/>
    </location>
</feature>
<keyword evidence="12 14" id="KW-0460">Magnesium</keyword>
<keyword evidence="10 12" id="KW-0131">Cell cycle</keyword>
<accession>A0A9D9HLZ8</accession>
<dbReference type="Pfam" id="PF00953">
    <property type="entry name" value="Glycos_transf_4"/>
    <property type="match status" value="1"/>
</dbReference>
<keyword evidence="3 12" id="KW-0132">Cell division</keyword>
<feature type="transmembrane region" description="Helical" evidence="12">
    <location>
        <begin position="236"/>
        <end position="256"/>
    </location>
</feature>
<keyword evidence="11 12" id="KW-0961">Cell wall biogenesis/degradation</keyword>
<keyword evidence="8 12" id="KW-1133">Transmembrane helix</keyword>
<comment type="subcellular location">
    <subcellularLocation>
        <location evidence="12">Cell membrane</location>
        <topology evidence="12">Multi-pass membrane protein</topology>
    </subcellularLocation>
    <subcellularLocation>
        <location evidence="1">Membrane</location>
        <topology evidence="1">Multi-pass membrane protein</topology>
    </subcellularLocation>
</comment>
<dbReference type="PANTHER" id="PTHR22926">
    <property type="entry name" value="PHOSPHO-N-ACETYLMURAMOYL-PENTAPEPTIDE-TRANSFERASE"/>
    <property type="match status" value="1"/>
</dbReference>
<dbReference type="Proteomes" id="UP000823617">
    <property type="component" value="Unassembled WGS sequence"/>
</dbReference>
<evidence type="ECO:0000256" key="9">
    <source>
        <dbReference type="ARBA" id="ARBA00023136"/>
    </source>
</evidence>
<comment type="function">
    <text evidence="12">Catalyzes the initial step of the lipid cycle reactions in the biosynthesis of the cell wall peptidoglycan: transfers peptidoglycan precursor phospho-MurNAc-pentapeptide from UDP-MurNAc-pentapeptide onto the lipid carrier undecaprenyl phosphate, yielding undecaprenyl-pyrophosphoryl-MurNAc-pentapeptide, known as lipid I.</text>
</comment>
<comment type="similarity">
    <text evidence="2 12">Belongs to the glycosyltransferase 4 family. MraY subfamily.</text>
</comment>
<dbReference type="InterPro" id="IPR003524">
    <property type="entry name" value="PNAcMuramoyl-5peptid_Trfase"/>
</dbReference>
<keyword evidence="12 14" id="KW-0479">Metal-binding</keyword>
<feature type="binding site" evidence="14">
    <location>
        <position position="336"/>
    </location>
    <ligand>
        <name>Mg(2+)</name>
        <dbReference type="ChEBI" id="CHEBI:18420"/>
    </ligand>
</feature>
<keyword evidence="5 12" id="KW-0812">Transmembrane</keyword>
<dbReference type="AlphaFoldDB" id="A0A9D9HLZ8"/>
<dbReference type="GO" id="GO:0005886">
    <property type="term" value="C:plasma membrane"/>
    <property type="evidence" value="ECO:0007669"/>
    <property type="project" value="UniProtKB-SubCell"/>
</dbReference>
<dbReference type="EC" id="2.7.8.13" evidence="12 13"/>
<evidence type="ECO:0000256" key="10">
    <source>
        <dbReference type="ARBA" id="ARBA00023306"/>
    </source>
</evidence>
<feature type="transmembrane region" description="Helical" evidence="12">
    <location>
        <begin position="97"/>
        <end position="115"/>
    </location>
</feature>
<keyword evidence="7 12" id="KW-0573">Peptidoglycan synthesis</keyword>
<dbReference type="GO" id="GO:0009252">
    <property type="term" value="P:peptidoglycan biosynthetic process"/>
    <property type="evidence" value="ECO:0007669"/>
    <property type="project" value="UniProtKB-UniRule"/>
</dbReference>
<comment type="pathway">
    <text evidence="12">Cell wall biogenesis; peptidoglycan biosynthesis.</text>
</comment>
<name>A0A9D9HLZ8_9BACT</name>
<feature type="transmembrane region" description="Helical" evidence="12">
    <location>
        <begin position="359"/>
        <end position="380"/>
    </location>
</feature>
<evidence type="ECO:0000256" key="11">
    <source>
        <dbReference type="ARBA" id="ARBA00023316"/>
    </source>
</evidence>
<evidence type="ECO:0000256" key="2">
    <source>
        <dbReference type="ARBA" id="ARBA00005583"/>
    </source>
</evidence>